<keyword evidence="3" id="KW-1185">Reference proteome</keyword>
<evidence type="ECO:0000313" key="2">
    <source>
        <dbReference type="EMBL" id="CAG8541302.1"/>
    </source>
</evidence>
<feature type="non-terminal residue" evidence="2">
    <location>
        <position position="183"/>
    </location>
</feature>
<accession>A0ABM8W6X2</accession>
<organism evidence="2 3">
    <name type="scientific">Gigaspora margarita</name>
    <dbReference type="NCBI Taxonomy" id="4874"/>
    <lineage>
        <taxon>Eukaryota</taxon>
        <taxon>Fungi</taxon>
        <taxon>Fungi incertae sedis</taxon>
        <taxon>Mucoromycota</taxon>
        <taxon>Glomeromycotina</taxon>
        <taxon>Glomeromycetes</taxon>
        <taxon>Diversisporales</taxon>
        <taxon>Gigasporaceae</taxon>
        <taxon>Gigaspora</taxon>
    </lineage>
</organism>
<evidence type="ECO:0000313" key="3">
    <source>
        <dbReference type="Proteomes" id="UP000789901"/>
    </source>
</evidence>
<dbReference type="Proteomes" id="UP000789901">
    <property type="component" value="Unassembled WGS sequence"/>
</dbReference>
<dbReference type="EMBL" id="CAJVQB010001572">
    <property type="protein sequence ID" value="CAG8541302.1"/>
    <property type="molecule type" value="Genomic_DNA"/>
</dbReference>
<reference evidence="2 3" key="1">
    <citation type="submission" date="2021-06" db="EMBL/GenBank/DDBJ databases">
        <authorList>
            <person name="Kallberg Y."/>
            <person name="Tangrot J."/>
            <person name="Rosling A."/>
        </authorList>
    </citation>
    <scope>NUCLEOTIDE SEQUENCE [LARGE SCALE GENOMIC DNA]</scope>
    <source>
        <strain evidence="2 3">120-4 pot B 10/14</strain>
    </source>
</reference>
<feature type="region of interest" description="Disordered" evidence="1">
    <location>
        <begin position="38"/>
        <end position="62"/>
    </location>
</feature>
<protein>
    <submittedName>
        <fullName evidence="2">8135_t:CDS:1</fullName>
    </submittedName>
</protein>
<feature type="compositionally biased region" description="Polar residues" evidence="1">
    <location>
        <begin position="38"/>
        <end position="51"/>
    </location>
</feature>
<evidence type="ECO:0000256" key="1">
    <source>
        <dbReference type="SAM" id="MobiDB-lite"/>
    </source>
</evidence>
<proteinExistence type="predicted"/>
<gene>
    <name evidence="2" type="ORF">GMARGA_LOCUS4095</name>
</gene>
<comment type="caution">
    <text evidence="2">The sequence shown here is derived from an EMBL/GenBank/DDBJ whole genome shotgun (WGS) entry which is preliminary data.</text>
</comment>
<sequence length="183" mass="20193">MGKVNLKFRTIQTPDIFSEQHNLQQEYKLKMKSLKSNNFQQASGPNLNSLPESKPPRRQTMSNVSNLKQWRKFTLNAISPLQTVNDFKIDTPVQASEKNHVDMTLHTNHGTSPTVSGALSIHADNIGNNATFPSNLSNGIFNPVDYASGALATPYGSTYTQINVDAPINNTSFIITPFDGLDN</sequence>
<name>A0ABM8W6X2_GIGMA</name>